<dbReference type="InterPro" id="IPR036397">
    <property type="entry name" value="RNaseH_sf"/>
</dbReference>
<dbReference type="InterPro" id="IPR025948">
    <property type="entry name" value="HTH-like_dom"/>
</dbReference>
<dbReference type="Pfam" id="PF00665">
    <property type="entry name" value="rve"/>
    <property type="match status" value="1"/>
</dbReference>
<proteinExistence type="predicted"/>
<protein>
    <recommendedName>
        <fullName evidence="1">Integrase catalytic domain-containing protein</fullName>
    </recommendedName>
</protein>
<name>A0A7G9Y336_9EURY</name>
<dbReference type="AlphaFoldDB" id="A0A7G9Y336"/>
<gene>
    <name evidence="2" type="ORF">ODADPOMJ_00013</name>
</gene>
<dbReference type="InterPro" id="IPR012337">
    <property type="entry name" value="RNaseH-like_sf"/>
</dbReference>
<accession>A0A7G9Y336</accession>
<dbReference type="GO" id="GO:0015074">
    <property type="term" value="P:DNA integration"/>
    <property type="evidence" value="ECO:0007669"/>
    <property type="project" value="InterPro"/>
</dbReference>
<dbReference type="InterPro" id="IPR001584">
    <property type="entry name" value="Integrase_cat-core"/>
</dbReference>
<sequence>MRIEPAHPQIPVFRQCELFGLARSSFYYAPQRDDSYNELLMRLIDEQYTRTPFYGVRRLTAWLGKTGHIVNHKRVARLMNLMGLEAIYPKPRTSKAHPQHKKYPYLLKGLEIVRPNQVWATDITYIRMKRGFIYLTAIMDWFSRYVLSWEISITLETEFCLVALDRALGTAKPEIFNSDQGSQFTSDDFTKRLKDHGIRISMDGRGRCFDNIFIERLWRSVKYEEVYLNDYQEIREAKDRLCRYFEFYNNERLHQSLDYYTPGEMHRRH</sequence>
<dbReference type="Gene3D" id="3.30.420.10">
    <property type="entry name" value="Ribonuclease H-like superfamily/Ribonuclease H"/>
    <property type="match status" value="1"/>
</dbReference>
<dbReference type="Pfam" id="PF13276">
    <property type="entry name" value="HTH_21"/>
    <property type="match status" value="1"/>
</dbReference>
<dbReference type="SUPFAM" id="SSF53098">
    <property type="entry name" value="Ribonuclease H-like"/>
    <property type="match status" value="1"/>
</dbReference>
<dbReference type="PANTHER" id="PTHR46889">
    <property type="entry name" value="TRANSPOSASE INSF FOR INSERTION SEQUENCE IS3B-RELATED"/>
    <property type="match status" value="1"/>
</dbReference>
<evidence type="ECO:0000259" key="1">
    <source>
        <dbReference type="PROSITE" id="PS50994"/>
    </source>
</evidence>
<organism evidence="2">
    <name type="scientific">Candidatus Methanogaster sp. ANME-2c ERB4</name>
    <dbReference type="NCBI Taxonomy" id="2759911"/>
    <lineage>
        <taxon>Archaea</taxon>
        <taxon>Methanobacteriati</taxon>
        <taxon>Methanobacteriota</taxon>
        <taxon>Stenosarchaea group</taxon>
        <taxon>Methanomicrobia</taxon>
        <taxon>Methanosarcinales</taxon>
        <taxon>ANME-2 cluster</taxon>
        <taxon>Candidatus Methanogasteraceae</taxon>
        <taxon>Candidatus Methanogaster</taxon>
    </lineage>
</organism>
<dbReference type="InterPro" id="IPR050900">
    <property type="entry name" value="Transposase_IS3/IS150/IS904"/>
</dbReference>
<dbReference type="NCBIfam" id="NF033516">
    <property type="entry name" value="transpos_IS3"/>
    <property type="match status" value="1"/>
</dbReference>
<dbReference type="GO" id="GO:0003676">
    <property type="term" value="F:nucleic acid binding"/>
    <property type="evidence" value="ECO:0007669"/>
    <property type="project" value="InterPro"/>
</dbReference>
<dbReference type="PANTHER" id="PTHR46889:SF4">
    <property type="entry name" value="TRANSPOSASE INSO FOR INSERTION SEQUENCE ELEMENT IS911B-RELATED"/>
    <property type="match status" value="1"/>
</dbReference>
<dbReference type="PROSITE" id="PS50994">
    <property type="entry name" value="INTEGRASE"/>
    <property type="match status" value="1"/>
</dbReference>
<evidence type="ECO:0000313" key="2">
    <source>
        <dbReference type="EMBL" id="QNO42420.1"/>
    </source>
</evidence>
<dbReference type="EMBL" id="MT630736">
    <property type="protein sequence ID" value="QNO42420.1"/>
    <property type="molecule type" value="Genomic_DNA"/>
</dbReference>
<dbReference type="InterPro" id="IPR048020">
    <property type="entry name" value="Transpos_IS3"/>
</dbReference>
<feature type="domain" description="Integrase catalytic" evidence="1">
    <location>
        <begin position="111"/>
        <end position="269"/>
    </location>
</feature>
<reference evidence="2" key="1">
    <citation type="submission" date="2020-06" db="EMBL/GenBank/DDBJ databases">
        <title>Unique genomic features of the anaerobic methanotrophic archaea.</title>
        <authorList>
            <person name="Chadwick G.L."/>
            <person name="Skennerton C.T."/>
            <person name="Laso-Perez R."/>
            <person name="Leu A.O."/>
            <person name="Speth D.R."/>
            <person name="Yu H."/>
            <person name="Morgan-Lang C."/>
            <person name="Hatzenpichler R."/>
            <person name="Goudeau D."/>
            <person name="Malmstrom R."/>
            <person name="Brazelton W.J."/>
            <person name="Woyke T."/>
            <person name="Hallam S.J."/>
            <person name="Tyson G.W."/>
            <person name="Wegener G."/>
            <person name="Boetius A."/>
            <person name="Orphan V."/>
        </authorList>
    </citation>
    <scope>NUCLEOTIDE SEQUENCE</scope>
</reference>